<dbReference type="InterPro" id="IPR036757">
    <property type="entry name" value="TFR-like_dimer_dom_sf"/>
</dbReference>
<evidence type="ECO:0000256" key="2">
    <source>
        <dbReference type="ARBA" id="ARBA00004606"/>
    </source>
</evidence>
<comment type="cofactor">
    <cofactor evidence="1">
        <name>Zn(2+)</name>
        <dbReference type="ChEBI" id="CHEBI:29105"/>
    </cofactor>
</comment>
<dbReference type="FunFam" id="3.40.630.10:FF:000009">
    <property type="entry name" value="N-acetylated-alpha-linked acidic dipeptidase 2"/>
    <property type="match status" value="1"/>
</dbReference>
<comment type="subcellular location">
    <subcellularLocation>
        <location evidence="2">Membrane</location>
        <topology evidence="2">Single-pass type II membrane protein</topology>
    </subcellularLocation>
</comment>
<keyword evidence="22" id="KW-1185">Reference proteome</keyword>
<comment type="similarity">
    <text evidence="3">Belongs to the peptidase M28 family. M28B subfamily.</text>
</comment>
<feature type="domain" description="PA" evidence="18">
    <location>
        <begin position="157"/>
        <end position="243"/>
    </location>
</feature>
<evidence type="ECO:0000256" key="10">
    <source>
        <dbReference type="ARBA" id="ARBA00022968"/>
    </source>
</evidence>
<evidence type="ECO:0000256" key="1">
    <source>
        <dbReference type="ARBA" id="ARBA00001947"/>
    </source>
</evidence>
<evidence type="ECO:0000256" key="15">
    <source>
        <dbReference type="ARBA" id="ARBA00052003"/>
    </source>
</evidence>
<evidence type="ECO:0000256" key="8">
    <source>
        <dbReference type="ARBA" id="ARBA00022801"/>
    </source>
</evidence>
<reference evidence="21" key="1">
    <citation type="submission" date="2021-11" db="EMBL/GenBank/DDBJ databases">
        <authorList>
            <person name="Schell T."/>
        </authorList>
    </citation>
    <scope>NUCLEOTIDE SEQUENCE</scope>
    <source>
        <strain evidence="21">M5</strain>
    </source>
</reference>
<dbReference type="EMBL" id="CAKKLH010000314">
    <property type="protein sequence ID" value="CAH0111528.1"/>
    <property type="molecule type" value="Genomic_DNA"/>
</dbReference>
<dbReference type="GO" id="GO:0004181">
    <property type="term" value="F:metallocarboxypeptidase activity"/>
    <property type="evidence" value="ECO:0007669"/>
    <property type="project" value="UniProtKB-EC"/>
</dbReference>
<dbReference type="Pfam" id="PF04389">
    <property type="entry name" value="Peptidase_M28"/>
    <property type="match status" value="1"/>
</dbReference>
<evidence type="ECO:0000256" key="6">
    <source>
        <dbReference type="ARBA" id="ARBA00022692"/>
    </source>
</evidence>
<keyword evidence="8" id="KW-0378">Hydrolase</keyword>
<evidence type="ECO:0000313" key="22">
    <source>
        <dbReference type="Proteomes" id="UP000789390"/>
    </source>
</evidence>
<dbReference type="Gene3D" id="3.50.30.30">
    <property type="match status" value="1"/>
</dbReference>
<dbReference type="CDD" id="cd08022">
    <property type="entry name" value="M28_PSMA_like"/>
    <property type="match status" value="1"/>
</dbReference>
<keyword evidence="11 17" id="KW-1133">Transmembrane helix</keyword>
<evidence type="ECO:0000256" key="11">
    <source>
        <dbReference type="ARBA" id="ARBA00022989"/>
    </source>
</evidence>
<name>A0A8J2S2F3_9CRUS</name>
<proteinExistence type="inferred from homology"/>
<dbReference type="GO" id="GO:0006508">
    <property type="term" value="P:proteolysis"/>
    <property type="evidence" value="ECO:0007669"/>
    <property type="project" value="UniProtKB-KW"/>
</dbReference>
<dbReference type="AlphaFoldDB" id="A0A8J2S2F3"/>
<organism evidence="21 22">
    <name type="scientific">Daphnia galeata</name>
    <dbReference type="NCBI Taxonomy" id="27404"/>
    <lineage>
        <taxon>Eukaryota</taxon>
        <taxon>Metazoa</taxon>
        <taxon>Ecdysozoa</taxon>
        <taxon>Arthropoda</taxon>
        <taxon>Crustacea</taxon>
        <taxon>Branchiopoda</taxon>
        <taxon>Diplostraca</taxon>
        <taxon>Cladocera</taxon>
        <taxon>Anomopoda</taxon>
        <taxon>Daphniidae</taxon>
        <taxon>Daphnia</taxon>
    </lineage>
</organism>
<keyword evidence="5" id="KW-0645">Protease</keyword>
<dbReference type="InterPro" id="IPR007365">
    <property type="entry name" value="TFR-like_dimer_dom"/>
</dbReference>
<evidence type="ECO:0000256" key="16">
    <source>
        <dbReference type="ARBA" id="ARBA00066561"/>
    </source>
</evidence>
<evidence type="ECO:0000259" key="18">
    <source>
        <dbReference type="Pfam" id="PF02225"/>
    </source>
</evidence>
<dbReference type="SUPFAM" id="SSF47672">
    <property type="entry name" value="Transferrin receptor-like dimerisation domain"/>
    <property type="match status" value="1"/>
</dbReference>
<feature type="transmembrane region" description="Helical" evidence="17">
    <location>
        <begin position="7"/>
        <end position="29"/>
    </location>
</feature>
<evidence type="ECO:0000256" key="5">
    <source>
        <dbReference type="ARBA" id="ARBA00022670"/>
    </source>
</evidence>
<dbReference type="PANTHER" id="PTHR10404:SF77">
    <property type="entry name" value="GLUTAMATE CARBOXYPEPTIDASE 2 HOMOLOG"/>
    <property type="match status" value="1"/>
</dbReference>
<dbReference type="Proteomes" id="UP000789390">
    <property type="component" value="Unassembled WGS sequence"/>
</dbReference>
<evidence type="ECO:0000256" key="17">
    <source>
        <dbReference type="SAM" id="Phobius"/>
    </source>
</evidence>
<dbReference type="Gene3D" id="1.20.930.40">
    <property type="entry name" value="Transferrin receptor-like, dimerisation domain"/>
    <property type="match status" value="1"/>
</dbReference>
<comment type="caution">
    <text evidence="21">The sequence shown here is derived from an EMBL/GenBank/DDBJ whole genome shotgun (WGS) entry which is preliminary data.</text>
</comment>
<keyword evidence="13 17" id="KW-0472">Membrane</keyword>
<feature type="domain" description="Peptidase M28" evidence="20">
    <location>
        <begin position="339"/>
        <end position="543"/>
    </location>
</feature>
<evidence type="ECO:0000256" key="9">
    <source>
        <dbReference type="ARBA" id="ARBA00022833"/>
    </source>
</evidence>
<keyword evidence="4" id="KW-0121">Carboxypeptidase</keyword>
<dbReference type="SUPFAM" id="SSF52025">
    <property type="entry name" value="PA domain"/>
    <property type="match status" value="1"/>
</dbReference>
<dbReference type="FunFam" id="3.50.30.30:FF:000056">
    <property type="entry name" value="Glutamate carboxypeptidase"/>
    <property type="match status" value="1"/>
</dbReference>
<keyword evidence="9" id="KW-0862">Zinc</keyword>
<evidence type="ECO:0000259" key="20">
    <source>
        <dbReference type="Pfam" id="PF04389"/>
    </source>
</evidence>
<dbReference type="InterPro" id="IPR046450">
    <property type="entry name" value="PA_dom_sf"/>
</dbReference>
<evidence type="ECO:0000256" key="12">
    <source>
        <dbReference type="ARBA" id="ARBA00023049"/>
    </source>
</evidence>
<dbReference type="InterPro" id="IPR003137">
    <property type="entry name" value="PA_domain"/>
</dbReference>
<dbReference type="InterPro" id="IPR039373">
    <property type="entry name" value="Peptidase_M28B"/>
</dbReference>
<dbReference type="GO" id="GO:0046872">
    <property type="term" value="F:metal ion binding"/>
    <property type="evidence" value="ECO:0007669"/>
    <property type="project" value="UniProtKB-KW"/>
</dbReference>
<keyword evidence="14" id="KW-0325">Glycoprotein</keyword>
<accession>A0A8J2S2F3</accession>
<evidence type="ECO:0000313" key="21">
    <source>
        <dbReference type="EMBL" id="CAH0111528.1"/>
    </source>
</evidence>
<dbReference type="FunFam" id="1.20.930.40:FF:000001">
    <property type="entry name" value="N-acetylated-alpha-linked acidic dipeptidase 2"/>
    <property type="match status" value="1"/>
</dbReference>
<dbReference type="Pfam" id="PF04253">
    <property type="entry name" value="TFR_dimer"/>
    <property type="match status" value="1"/>
</dbReference>
<keyword evidence="6 17" id="KW-0812">Transmembrane</keyword>
<dbReference type="EC" id="3.4.17.21" evidence="16"/>
<gene>
    <name evidence="21" type="ORF">DGAL_LOCUS15175</name>
</gene>
<evidence type="ECO:0000259" key="19">
    <source>
        <dbReference type="Pfam" id="PF04253"/>
    </source>
</evidence>
<dbReference type="Pfam" id="PF02225">
    <property type="entry name" value="PA"/>
    <property type="match status" value="1"/>
</dbReference>
<protein>
    <recommendedName>
        <fullName evidence="16">glutamate carboxypeptidase II</fullName>
        <ecNumber evidence="16">3.4.17.21</ecNumber>
    </recommendedName>
</protein>
<dbReference type="PANTHER" id="PTHR10404">
    <property type="entry name" value="N-ACETYLATED-ALPHA-LINKED ACIDIC DIPEPTIDASE"/>
    <property type="match status" value="1"/>
</dbReference>
<evidence type="ECO:0000256" key="4">
    <source>
        <dbReference type="ARBA" id="ARBA00022645"/>
    </source>
</evidence>
<evidence type="ECO:0000256" key="7">
    <source>
        <dbReference type="ARBA" id="ARBA00022723"/>
    </source>
</evidence>
<dbReference type="CDD" id="cd02121">
    <property type="entry name" value="PA_GCPII_like"/>
    <property type="match status" value="1"/>
</dbReference>
<evidence type="ECO:0000256" key="13">
    <source>
        <dbReference type="ARBA" id="ARBA00023136"/>
    </source>
</evidence>
<keyword evidence="7" id="KW-0479">Metal-binding</keyword>
<dbReference type="InterPro" id="IPR007484">
    <property type="entry name" value="Peptidase_M28"/>
</dbReference>
<dbReference type="GO" id="GO:0016020">
    <property type="term" value="C:membrane"/>
    <property type="evidence" value="ECO:0007669"/>
    <property type="project" value="UniProtKB-SubCell"/>
</dbReference>
<sequence length="733" mass="81435">MAQKPNWILICAAAVICLIIGILIGRYGISNDKEDVSLPKAKMSATLMEEISASNIGEYLKYLSSIPNLAGTPQDLEVASWVRDRFIEGGLDEVQLVPYKVLLSYPDMSNPNQVSLLDSSGKVNFTTSGRQTPLFSSEEFSPLVQPNFNAYSANGTVEGELVYANYGRKQDFEYLKSIGIDIRGRIVIARYGAIFRGNIVKSAEDGGALGVILFSDPKDFAPEGRKSVYPNTTRLPGMAVQSGSVLLGYGDPLTPLYPALEGAYRLPEAEAPLPKIPVQPIGYDEAEILLRSISTENPAPEDWQGGLNATYFLGSKFIQRKWSVRLQVRMTHKLATAYNTIGILYGREEPDRYVLIGNHMDSWTLGGIDPASGTSVLVEMARTFGNIKEKSGWRPRRTLMFCGWGAEEYGMIGSYEWAEEHAKVLIQRAVAYINVDSAMEGNYTLKSQTVPSLYSAIREAAKMVPNPNPAEVKAGRKTVFDTWLWANPDLNDPTQPRVGNLGSGSDYTVFSHVLGVPSVDLYYDYQEKAGSYPLYHTLYETYHVVANLMDPGFQFHLAVARLMTELTLDLSESMVLPFDVVSYAHFLERDLDKIESRYTNLAANNGATFEYFRKAVAHFRNSTEYFTDIILPRLDTSNPLAVRKINDQLMQLERGLVDPHGLPGRPEFNHIVFAPSSVDKYSSDTFAGLVDLFKTVGNQTEVEQPNTWRQIKQHLSAISFLIGAAADSLREGF</sequence>
<comment type="catalytic activity">
    <reaction evidence="15">
        <text>Release of an unsubstituted, C-terminal glutamyl residue, typically from Ac-Asp-Glu or folylpoly-gamma-glutamates.</text>
        <dbReference type="EC" id="3.4.17.21"/>
    </reaction>
</comment>
<dbReference type="Gene3D" id="3.40.630.10">
    <property type="entry name" value="Zn peptidases"/>
    <property type="match status" value="1"/>
</dbReference>
<evidence type="ECO:0000256" key="3">
    <source>
        <dbReference type="ARBA" id="ARBA00005634"/>
    </source>
</evidence>
<feature type="domain" description="Transferrin receptor-like dimerisation" evidence="19">
    <location>
        <begin position="608"/>
        <end position="730"/>
    </location>
</feature>
<evidence type="ECO:0000256" key="14">
    <source>
        <dbReference type="ARBA" id="ARBA00023180"/>
    </source>
</evidence>
<keyword evidence="10" id="KW-0735">Signal-anchor</keyword>
<keyword evidence="12" id="KW-0482">Metalloprotease</keyword>
<dbReference type="OrthoDB" id="5841748at2759"/>
<dbReference type="SUPFAM" id="SSF53187">
    <property type="entry name" value="Zn-dependent exopeptidases"/>
    <property type="match status" value="1"/>
</dbReference>